<dbReference type="AlphaFoldDB" id="A0A816RAG9"/>
<proteinExistence type="predicted"/>
<reference evidence="2" key="1">
    <citation type="submission" date="2021-02" db="EMBL/GenBank/DDBJ databases">
        <authorList>
            <person name="Nowell W R."/>
        </authorList>
    </citation>
    <scope>NUCLEOTIDE SEQUENCE</scope>
</reference>
<gene>
    <name evidence="2" type="ORF">WKI299_LOCUS14009</name>
</gene>
<dbReference type="Pfam" id="PF14214">
    <property type="entry name" value="Helitron_like_N"/>
    <property type="match status" value="1"/>
</dbReference>
<accession>A0A816RAG9</accession>
<feature type="domain" description="Helitron helicase-like" evidence="1">
    <location>
        <begin position="36"/>
        <end position="165"/>
    </location>
</feature>
<dbReference type="PANTHER" id="PTHR10492">
    <property type="match status" value="1"/>
</dbReference>
<dbReference type="EMBL" id="CAJNRF010005369">
    <property type="protein sequence ID" value="CAF2070255.1"/>
    <property type="molecule type" value="Genomic_DNA"/>
</dbReference>
<sequence length="345" mass="39106">MQEMYSSSILWMHTLKLSKTPCISSTKSEDSSSRTYKGLLGHLASEAVIQGSGPGRIIILPSSFQGSPRAMQQNYQDAMGIVRKCGKPDLFITFTCNPRWKQIEEQLFPGQTPSDRPDLIARVFKLKLKQLIDDIVRNHKFGRTVTHLFVIEFQKRGLPHCHMLIILVNESKPRDSNSVDRFVSSEIPDADQNPQLHETVKSLMIHGSCGVPNKNSPCMEDGKCTKEFPKECRNETAPNKDGYSRYRRRDNGVIAKVGKYEVDNRRVVAYTPHLLMKYDVHINVEVCATVKSIKYLFKYVYKGHDCANVKLELSVKDGATFVKTLEWDEIKGHLDARYVGAPDAV</sequence>
<dbReference type="InterPro" id="IPR025476">
    <property type="entry name" value="Helitron_helicase-like"/>
</dbReference>
<evidence type="ECO:0000259" key="1">
    <source>
        <dbReference type="Pfam" id="PF14214"/>
    </source>
</evidence>
<name>A0A816RAG9_9BILA</name>
<protein>
    <recommendedName>
        <fullName evidence="1">Helitron helicase-like domain-containing protein</fullName>
    </recommendedName>
</protein>
<evidence type="ECO:0000313" key="3">
    <source>
        <dbReference type="Proteomes" id="UP000663856"/>
    </source>
</evidence>
<dbReference type="Proteomes" id="UP000663856">
    <property type="component" value="Unassembled WGS sequence"/>
</dbReference>
<organism evidence="2 3">
    <name type="scientific">Rotaria magnacalcarata</name>
    <dbReference type="NCBI Taxonomy" id="392030"/>
    <lineage>
        <taxon>Eukaryota</taxon>
        <taxon>Metazoa</taxon>
        <taxon>Spiralia</taxon>
        <taxon>Gnathifera</taxon>
        <taxon>Rotifera</taxon>
        <taxon>Eurotatoria</taxon>
        <taxon>Bdelloidea</taxon>
        <taxon>Philodinida</taxon>
        <taxon>Philodinidae</taxon>
        <taxon>Rotaria</taxon>
    </lineage>
</organism>
<comment type="caution">
    <text evidence="2">The sequence shown here is derived from an EMBL/GenBank/DDBJ whole genome shotgun (WGS) entry which is preliminary data.</text>
</comment>
<dbReference type="PANTHER" id="PTHR10492:SF57">
    <property type="entry name" value="ATP-DEPENDENT DNA HELICASE"/>
    <property type="match status" value="1"/>
</dbReference>
<evidence type="ECO:0000313" key="2">
    <source>
        <dbReference type="EMBL" id="CAF2070255.1"/>
    </source>
</evidence>